<dbReference type="InterPro" id="IPR013560">
    <property type="entry name" value="DUF1722"/>
</dbReference>
<accession>A0A6N8F7T7</accession>
<dbReference type="Proteomes" id="UP000439994">
    <property type="component" value="Unassembled WGS sequence"/>
</dbReference>
<protein>
    <submittedName>
        <fullName evidence="2">DUF1722 domain-containing protein</fullName>
    </submittedName>
</protein>
<evidence type="ECO:0000259" key="1">
    <source>
        <dbReference type="Pfam" id="PF08349"/>
    </source>
</evidence>
<keyword evidence="3" id="KW-1185">Reference proteome</keyword>
<sequence length="316" mass="36167">MAITIGLSACLAGQEVRFDKSHKKSNFCMNELSRHVSFKTYCPEVAIGLPVPRPTIRQIKYNDVITVSRPDKTGDVTKELAEYGQSVATKIEDLSGFIFTAKSPSCGMERVKIYHYNDENKATGSDQTGVGMFAKQIMDINPALPCEENGRLNDPAIRENFVLRVFAFNTWQLMMQDGFTKHKLIQFHTQYKYLLMSHSQNSYRELGRMLGTSEAPVDELAKEYIVLFMTALKTIASRKSHANTLNHIQGYFSKHLTKEQKAELTTQIDDYREGLIPLMAPLTLLKHYLMMYPDEYIANQRYLDPYPADLKLRYGY</sequence>
<dbReference type="PANTHER" id="PTHR30087:SF0">
    <property type="entry name" value="INNER MEMBRANE PROTEIN"/>
    <property type="match status" value="1"/>
</dbReference>
<dbReference type="RefSeq" id="WP_155695641.1">
    <property type="nucleotide sequence ID" value="NZ_BAAAFQ010000004.1"/>
</dbReference>
<dbReference type="AlphaFoldDB" id="A0A6N8F7T7"/>
<dbReference type="InterPro" id="IPR017087">
    <property type="entry name" value="UCP037004"/>
</dbReference>
<feature type="domain" description="DUF1722" evidence="1">
    <location>
        <begin position="192"/>
        <end position="307"/>
    </location>
</feature>
<dbReference type="Pfam" id="PF08349">
    <property type="entry name" value="DUF1722"/>
    <property type="match status" value="1"/>
</dbReference>
<dbReference type="PANTHER" id="PTHR30087">
    <property type="entry name" value="INNER MEMBRANE PROTEIN"/>
    <property type="match status" value="1"/>
</dbReference>
<dbReference type="Pfam" id="PF04463">
    <property type="entry name" value="2-thiour_desulf"/>
    <property type="match status" value="1"/>
</dbReference>
<dbReference type="PIRSF" id="PIRSF037004">
    <property type="entry name" value="UCP037004"/>
    <property type="match status" value="1"/>
</dbReference>
<dbReference type="OrthoDB" id="495783at2"/>
<proteinExistence type="predicted"/>
<gene>
    <name evidence="2" type="ORF">GNP35_08180</name>
</gene>
<dbReference type="InterPro" id="IPR007553">
    <property type="entry name" value="2-thiour_desulf"/>
</dbReference>
<dbReference type="EMBL" id="WOCD01000003">
    <property type="protein sequence ID" value="MUH72463.1"/>
    <property type="molecule type" value="Genomic_DNA"/>
</dbReference>
<name>A0A6N8F7T7_9GAMM</name>
<reference evidence="2 3" key="1">
    <citation type="submission" date="2019-11" db="EMBL/GenBank/DDBJ databases">
        <title>P. haliotis isolates from Z. marina roots.</title>
        <authorList>
            <person name="Cohen M."/>
            <person name="Jospin G."/>
            <person name="Eisen J.A."/>
            <person name="Coil D.A."/>
        </authorList>
    </citation>
    <scope>NUCLEOTIDE SEQUENCE [LARGE SCALE GENOMIC DNA]</scope>
    <source>
        <strain evidence="2 3">UCD-MCMsp1aY</strain>
    </source>
</reference>
<evidence type="ECO:0000313" key="2">
    <source>
        <dbReference type="EMBL" id="MUH72463.1"/>
    </source>
</evidence>
<comment type="caution">
    <text evidence="2">The sequence shown here is derived from an EMBL/GenBank/DDBJ whole genome shotgun (WGS) entry which is preliminary data.</text>
</comment>
<organism evidence="2 3">
    <name type="scientific">Psychrosphaera haliotis</name>
    <dbReference type="NCBI Taxonomy" id="555083"/>
    <lineage>
        <taxon>Bacteria</taxon>
        <taxon>Pseudomonadati</taxon>
        <taxon>Pseudomonadota</taxon>
        <taxon>Gammaproteobacteria</taxon>
        <taxon>Alteromonadales</taxon>
        <taxon>Pseudoalteromonadaceae</taxon>
        <taxon>Psychrosphaera</taxon>
    </lineage>
</organism>
<evidence type="ECO:0000313" key="3">
    <source>
        <dbReference type="Proteomes" id="UP000439994"/>
    </source>
</evidence>